<dbReference type="InterPro" id="IPR022385">
    <property type="entry name" value="Rhs_assc_core"/>
</dbReference>
<evidence type="ECO:0000256" key="2">
    <source>
        <dbReference type="SAM" id="MobiDB-lite"/>
    </source>
</evidence>
<name>A0A4Y3QTE3_STRCI</name>
<feature type="domain" description="Teneurin-like YD-shell" evidence="4">
    <location>
        <begin position="509"/>
        <end position="668"/>
    </location>
</feature>
<sequence>MSFLDATAEKAKAALETVGLKWPDGDPGKLRDAAQAWRDFAENVDDVIAATNKSAGSIIEINSGEAVDAFEHFWRRYVGKDDTDGWLRNLSRAAKKLAKGLDGVADQIDKEVDRLWTEISISATAIVLAIAFTPATAGASDLLAEGVVGEVLAMGAAAGVNISARAAQIFADAVVLAALGGVESATMDLAVAQSVRIATGHQDGYSLDEVANAAKTGSLTGAVLGPLSRGTFSLERPVALRPSSLRSQLIPPSAARRGKDLPGRGEPVDVAGGDMFMEQTDLSLPGALPLVVSRTHLSSYRAGVCFGPSWASTLDEHVQLDADGVVYAGADGMRLVFPVPEPGVPVLPAKGARWTLEWDGGPDGAMRVTDPHSGLVRTFADPGPTEEDGVICLPLACWEDRNGERVDIERDAGGVPTGLRHSGGYYVTVETENRRVTALRLMDEAPSPYAAASGSSAPGTTVLRYAYDEAGNLAEVVNSTGKALRFTYDSAGRMLTWQDRNGTLFRYEYDTAGRVVATAGPDGIYANRFTYDDAARTTVLTDSYGGRRICRWNTEGQVVEETDPLGHTTRTEWNAHGTAPVTVTEPSGRTTRYAYDAYDNLVSVTHPDGTVTTVEHNALHLPTLIREPGGARWQHTYDEAGNLTATVDPAGATTRYRYTPRGHLTAVIDALGHTRRIVPDPAGLPTAVTDALGHTTHVRRDTFGRITAITDPLGHTTRMAWTVEGRPAWREDATGARETWTWDGEGNLLGHTDAAGHTTTYEPGPFDVPLRRTDPDGATYTFTYDTEMRLTRVTNPQGRHWTYTYDPAGRLTSETDFNGARLTYALDPDGLLLGRTNAAAETLRYTRDTLGRVTAQHDLTTGAVTRFTYDEAGHLTRATTPATDLTFTHDPLGRVLTETTVLFGRPPGGSTPSPAARPTERRTSGAEPSTAVPAGPEATAGSASTAETSPRTVTYAYDVLGRRTHRTTPSGITSTWSYDAEGRPTELATDHGTLTFSHDAAGRETERRTGDLTLTQQWDAADRLTTQTARTPSALAQHRAYTYRPDGHLTEIRELATGTRRFGLTATGRVHRVSAHGWHETYAYGPAGNLTHAEAPHHPANGERENTGTLQHRAGRTTYLHDAAGRRISTCRRLLDGRRRTWTHTWNAEDQLTRLRTPDGAVWTYTYDALGRRVAKTGPDGHTLTFTWDGTRLAEQTTHEGRTTTWDHAPGTHRPLTQTDHTPLTRIPGQSLLTKLTDPHTTAPRFHAVLTDLTGTPTELLTPTGELTWQHRTTLWGTPLPPPASTEAGDTLTCPLRFPGQYADPESGLHYNYFRYYDPEGGRYLSADPLGLGAGPNDRAYVDNPHGQIDPLGLATCTVQNALKDWRSKNYQFGNKQLLVDKKDMTHFLERHHPKYWDGSVKKKQSFLDKEMSVQDVEDTITEVLRQNRDAVASRTSRMYQIEGKVNGVNYVVGIRNGHVGQFYPGTL</sequence>
<feature type="domain" description="DUF6531" evidence="3">
    <location>
        <begin position="265"/>
        <end position="337"/>
    </location>
</feature>
<dbReference type="SUPFAM" id="SSF63829">
    <property type="entry name" value="Calcium-dependent phosphotriesterase"/>
    <property type="match status" value="1"/>
</dbReference>
<evidence type="ECO:0000313" key="7">
    <source>
        <dbReference type="Proteomes" id="UP000319210"/>
    </source>
</evidence>
<evidence type="ECO:0008006" key="8">
    <source>
        <dbReference type="Google" id="ProtNLM"/>
    </source>
</evidence>
<dbReference type="PANTHER" id="PTHR32305">
    <property type="match status" value="1"/>
</dbReference>
<protein>
    <recommendedName>
        <fullName evidence="8">RHS repeat protein</fullName>
    </recommendedName>
</protein>
<keyword evidence="7" id="KW-1185">Reference proteome</keyword>
<keyword evidence="1" id="KW-0677">Repeat</keyword>
<dbReference type="PANTHER" id="PTHR32305:SF15">
    <property type="entry name" value="PROTEIN RHSA-RELATED"/>
    <property type="match status" value="1"/>
</dbReference>
<evidence type="ECO:0000313" key="6">
    <source>
        <dbReference type="EMBL" id="GEB48684.1"/>
    </source>
</evidence>
<dbReference type="InterPro" id="IPR056823">
    <property type="entry name" value="TEN-like_YD-shell"/>
</dbReference>
<dbReference type="InterPro" id="IPR031325">
    <property type="entry name" value="RHS_repeat"/>
</dbReference>
<feature type="region of interest" description="Disordered" evidence="2">
    <location>
        <begin position="1201"/>
        <end position="1224"/>
    </location>
</feature>
<reference evidence="6 7" key="1">
    <citation type="submission" date="2019-06" db="EMBL/GenBank/DDBJ databases">
        <title>Whole genome shotgun sequence of Streptomyces cacaoi subsp. cacaoi NBRC 12748.</title>
        <authorList>
            <person name="Hosoyama A."/>
            <person name="Uohara A."/>
            <person name="Ohji S."/>
            <person name="Ichikawa N."/>
        </authorList>
    </citation>
    <scope>NUCLEOTIDE SEQUENCE [LARGE SCALE GENOMIC DNA]</scope>
    <source>
        <strain evidence="6 7">NBRC 12748</strain>
    </source>
</reference>
<accession>A0A4Y3QTE3</accession>
<evidence type="ECO:0000256" key="1">
    <source>
        <dbReference type="ARBA" id="ARBA00022737"/>
    </source>
</evidence>
<dbReference type="InterPro" id="IPR006530">
    <property type="entry name" value="YD"/>
</dbReference>
<evidence type="ECO:0000259" key="3">
    <source>
        <dbReference type="Pfam" id="PF20148"/>
    </source>
</evidence>
<organism evidence="6 7">
    <name type="scientific">Streptomyces cacaoi</name>
    <dbReference type="NCBI Taxonomy" id="1898"/>
    <lineage>
        <taxon>Bacteria</taxon>
        <taxon>Bacillati</taxon>
        <taxon>Actinomycetota</taxon>
        <taxon>Actinomycetes</taxon>
        <taxon>Kitasatosporales</taxon>
        <taxon>Streptomycetaceae</taxon>
        <taxon>Streptomyces</taxon>
    </lineage>
</organism>
<dbReference type="Gene3D" id="2.180.10.10">
    <property type="entry name" value="RHS repeat-associated core"/>
    <property type="match status" value="4"/>
</dbReference>
<evidence type="ECO:0000259" key="4">
    <source>
        <dbReference type="Pfam" id="PF25023"/>
    </source>
</evidence>
<dbReference type="NCBIfam" id="TIGR01643">
    <property type="entry name" value="YD_repeat_2x"/>
    <property type="match status" value="12"/>
</dbReference>
<dbReference type="NCBIfam" id="TIGR03696">
    <property type="entry name" value="Rhs_assc_core"/>
    <property type="match status" value="1"/>
</dbReference>
<dbReference type="Pfam" id="PF05593">
    <property type="entry name" value="RHS_repeat"/>
    <property type="match status" value="6"/>
</dbReference>
<evidence type="ECO:0000259" key="5">
    <source>
        <dbReference type="Pfam" id="PF25547"/>
    </source>
</evidence>
<dbReference type="Proteomes" id="UP000319210">
    <property type="component" value="Unassembled WGS sequence"/>
</dbReference>
<dbReference type="Pfam" id="PF20148">
    <property type="entry name" value="DUF6531"/>
    <property type="match status" value="1"/>
</dbReference>
<gene>
    <name evidence="6" type="ORF">SCA03_12350</name>
</gene>
<dbReference type="InterPro" id="IPR045351">
    <property type="entry name" value="DUF6531"/>
</dbReference>
<dbReference type="InterPro" id="IPR057746">
    <property type="entry name" value="CpnT-like_N"/>
</dbReference>
<dbReference type="EMBL" id="BJMM01000004">
    <property type="protein sequence ID" value="GEB48684.1"/>
    <property type="molecule type" value="Genomic_DNA"/>
</dbReference>
<dbReference type="InterPro" id="IPR050708">
    <property type="entry name" value="T6SS_VgrG/RHS"/>
</dbReference>
<proteinExistence type="predicted"/>
<dbReference type="Pfam" id="PF25023">
    <property type="entry name" value="TEN_YD-shell"/>
    <property type="match status" value="1"/>
</dbReference>
<comment type="caution">
    <text evidence="6">The sequence shown here is derived from an EMBL/GenBank/DDBJ whole genome shotgun (WGS) entry which is preliminary data.</text>
</comment>
<feature type="compositionally biased region" description="Low complexity" evidence="2">
    <location>
        <begin position="933"/>
        <end position="949"/>
    </location>
</feature>
<feature type="domain" description="Outer membrane channel protein CpnT-like N-terminal" evidence="5">
    <location>
        <begin position="17"/>
        <end position="140"/>
    </location>
</feature>
<dbReference type="Pfam" id="PF25547">
    <property type="entry name" value="WXG100_2"/>
    <property type="match status" value="1"/>
</dbReference>
<dbReference type="OrthoDB" id="4981820at2"/>
<feature type="region of interest" description="Disordered" evidence="2">
    <location>
        <begin position="901"/>
        <end position="949"/>
    </location>
</feature>
<dbReference type="RefSeq" id="WP_141275244.1">
    <property type="nucleotide sequence ID" value="NZ_BJMM01000004.1"/>
</dbReference>